<feature type="domain" description="NADP-dependent oxidoreductase" evidence="2">
    <location>
        <begin position="17"/>
        <end position="312"/>
    </location>
</feature>
<dbReference type="AlphaFoldDB" id="A0A6G6WDW9"/>
<dbReference type="InterPro" id="IPR036812">
    <property type="entry name" value="NAD(P)_OxRdtase_dom_sf"/>
</dbReference>
<gene>
    <name evidence="3" type="ORF">G5V58_11735</name>
</gene>
<dbReference type="EMBL" id="CP049257">
    <property type="protein sequence ID" value="QIG43347.1"/>
    <property type="molecule type" value="Genomic_DNA"/>
</dbReference>
<evidence type="ECO:0000313" key="3">
    <source>
        <dbReference type="EMBL" id="QIG43347.1"/>
    </source>
</evidence>
<accession>A0A6G6WDW9</accession>
<dbReference type="GO" id="GO:0005829">
    <property type="term" value="C:cytosol"/>
    <property type="evidence" value="ECO:0007669"/>
    <property type="project" value="TreeGrafter"/>
</dbReference>
<evidence type="ECO:0000313" key="4">
    <source>
        <dbReference type="Proteomes" id="UP000502996"/>
    </source>
</evidence>
<proteinExistence type="predicted"/>
<keyword evidence="1" id="KW-0560">Oxidoreductase</keyword>
<dbReference type="GO" id="GO:0016491">
    <property type="term" value="F:oxidoreductase activity"/>
    <property type="evidence" value="ECO:0007669"/>
    <property type="project" value="UniProtKB-KW"/>
</dbReference>
<dbReference type="InterPro" id="IPR023210">
    <property type="entry name" value="NADP_OxRdtase_dom"/>
</dbReference>
<name>A0A6G6WDW9_9ACTN</name>
<keyword evidence="4" id="KW-1185">Reference proteome</keyword>
<protein>
    <submittedName>
        <fullName evidence="3">Aldo/keto reductase</fullName>
    </submittedName>
</protein>
<dbReference type="InterPro" id="IPR050523">
    <property type="entry name" value="AKR_Detox_Biosynth"/>
</dbReference>
<evidence type="ECO:0000259" key="2">
    <source>
        <dbReference type="Pfam" id="PF00248"/>
    </source>
</evidence>
<dbReference type="Proteomes" id="UP000502996">
    <property type="component" value="Chromosome"/>
</dbReference>
<evidence type="ECO:0000256" key="1">
    <source>
        <dbReference type="ARBA" id="ARBA00023002"/>
    </source>
</evidence>
<dbReference type="RefSeq" id="WP_165232678.1">
    <property type="nucleotide sequence ID" value="NZ_CP049257.1"/>
</dbReference>
<dbReference type="FunFam" id="3.20.20.100:FF:000004">
    <property type="entry name" value="Oxidoreductase, aldo/keto reductase"/>
    <property type="match status" value="1"/>
</dbReference>
<dbReference type="Pfam" id="PF00248">
    <property type="entry name" value="Aldo_ket_red"/>
    <property type="match status" value="1"/>
</dbReference>
<dbReference type="PANTHER" id="PTHR43364">
    <property type="entry name" value="NADH-SPECIFIC METHYLGLYOXAL REDUCTASE-RELATED"/>
    <property type="match status" value="1"/>
</dbReference>
<dbReference type="Gene3D" id="3.20.20.100">
    <property type="entry name" value="NADP-dependent oxidoreductase domain"/>
    <property type="match status" value="1"/>
</dbReference>
<dbReference type="PANTHER" id="PTHR43364:SF5">
    <property type="entry name" value="REDUCTASE"/>
    <property type="match status" value="1"/>
</dbReference>
<dbReference type="KEGG" id="nano:G5V58_11735"/>
<organism evidence="3 4">
    <name type="scientific">Nocardioides anomalus</name>
    <dbReference type="NCBI Taxonomy" id="2712223"/>
    <lineage>
        <taxon>Bacteria</taxon>
        <taxon>Bacillati</taxon>
        <taxon>Actinomycetota</taxon>
        <taxon>Actinomycetes</taxon>
        <taxon>Propionibacteriales</taxon>
        <taxon>Nocardioidaceae</taxon>
        <taxon>Nocardioides</taxon>
    </lineage>
</organism>
<reference evidence="3 4" key="1">
    <citation type="submission" date="2020-02" db="EMBL/GenBank/DDBJ databases">
        <title>Full genome sequence of Nocardioides sp. R-3366.</title>
        <authorList>
            <person name="Im W.-T."/>
        </authorList>
    </citation>
    <scope>NUCLEOTIDE SEQUENCE [LARGE SCALE GENOMIC DNA]</scope>
    <source>
        <strain evidence="3 4">R-3366</strain>
    </source>
</reference>
<dbReference type="SUPFAM" id="SSF51430">
    <property type="entry name" value="NAD(P)-linked oxidoreductase"/>
    <property type="match status" value="1"/>
</dbReference>
<sequence>MEYTHLGRTGLTVSRFAVGTMNFGWQTDEAASVEILDDALEHGVNFFDTADIYAGGESERILGRWLAQDPDRRDRVVVATKAYNPTGSWPNSGGLSAKHLRKAAEDSLRRMQTDHIDLFQFHHVDRTAPWDEIWEACERLVRDGKVLYVGSSNFAGWHLAAAQESARARHFLGLASEQSLYNLLERTVELEVLPAAQHYGIGLLPWSPLAGGLLAGAAAKAGEGRRGDSSTLLEHDARTARIQDNLTRLQDYEALAAELDTTPTVLALAWLLHQPAVTAPVLGPRTLEQLTSSYPALELSLEDKTLQRLDELFPGPGGPAPEAYTWST</sequence>